<proteinExistence type="predicted"/>
<feature type="region of interest" description="Disordered" evidence="1">
    <location>
        <begin position="140"/>
        <end position="161"/>
    </location>
</feature>
<accession>A0A224YHW1</accession>
<sequence>MQPRAPTRRVPREHSLARYHWTHDPAPRATRAPAARGPAVPLQLSPEPWLPVPTLQKAFRSPGLLFQEMPTVVASKRIRMCKFESALSPFGPRNLLQVAAPPEAPTSSTAQPLLLDLLREIPTVTAVTRFKSTPWLFDSASGDPCGSSPSNPYPYSSRTHQDGERDFASLFQDTAATESSRTFTEDGGRQYAVGRDVGGGRPGLEPASSSCTGPLLKSSSVVDGKEEHRQQRLQGDDLVSSVATRISKDTGDARLRRGPEPGDAELPAEPRQAVFEDSGRANAVGGGVYGGKPGLHHASSSPQVAVDGKEEHRPQHLKATGLGSSLSLVSPVAAGATDVRLHRRLEPEDGALPARLRGRQPFFGVALLGLPTSARSVTATCDIDRRPAEAPLKSRELAAEFGRRS</sequence>
<dbReference type="AlphaFoldDB" id="A0A224YHW1"/>
<evidence type="ECO:0000313" key="2">
    <source>
        <dbReference type="EMBL" id="MAA13412.1"/>
    </source>
</evidence>
<feature type="compositionally biased region" description="Basic and acidic residues" evidence="1">
    <location>
        <begin position="246"/>
        <end position="260"/>
    </location>
</feature>
<protein>
    <submittedName>
        <fullName evidence="2">Uncharacterized protein</fullName>
    </submittedName>
</protein>
<name>A0A224YHW1_9ACAR</name>
<dbReference type="EMBL" id="GFPF01002266">
    <property type="protein sequence ID" value="MAA13412.1"/>
    <property type="molecule type" value="Transcribed_RNA"/>
</dbReference>
<evidence type="ECO:0000256" key="1">
    <source>
        <dbReference type="SAM" id="MobiDB-lite"/>
    </source>
</evidence>
<organism evidence="2">
    <name type="scientific">Rhipicephalus zambeziensis</name>
    <dbReference type="NCBI Taxonomy" id="60191"/>
    <lineage>
        <taxon>Eukaryota</taxon>
        <taxon>Metazoa</taxon>
        <taxon>Ecdysozoa</taxon>
        <taxon>Arthropoda</taxon>
        <taxon>Chelicerata</taxon>
        <taxon>Arachnida</taxon>
        <taxon>Acari</taxon>
        <taxon>Parasitiformes</taxon>
        <taxon>Ixodida</taxon>
        <taxon>Ixodoidea</taxon>
        <taxon>Ixodidae</taxon>
        <taxon>Rhipicephalinae</taxon>
        <taxon>Rhipicephalus</taxon>
        <taxon>Rhipicephalus</taxon>
    </lineage>
</organism>
<feature type="compositionally biased region" description="Low complexity" evidence="1">
    <location>
        <begin position="147"/>
        <end position="157"/>
    </location>
</feature>
<feature type="compositionally biased region" description="Polar residues" evidence="1">
    <location>
        <begin position="207"/>
        <end position="221"/>
    </location>
</feature>
<reference evidence="2" key="1">
    <citation type="journal article" date="2017" name="Parasit. Vectors">
        <title>Sialotranscriptomics of Rhipicephalus zambeziensis reveals intricate expression profiles of secretory proteins and suggests tight temporal transcriptional regulation during blood-feeding.</title>
        <authorList>
            <person name="de Castro M.H."/>
            <person name="de Klerk D."/>
            <person name="Pienaar R."/>
            <person name="Rees D.J.G."/>
            <person name="Mans B.J."/>
        </authorList>
    </citation>
    <scope>NUCLEOTIDE SEQUENCE</scope>
    <source>
        <tissue evidence="2">Salivary glands</tissue>
    </source>
</reference>
<feature type="region of interest" description="Disordered" evidence="1">
    <location>
        <begin position="176"/>
        <end position="267"/>
    </location>
</feature>